<keyword evidence="3" id="KW-0997">Cell inner membrane</keyword>
<feature type="binding site" evidence="12">
    <location>
        <position position="80"/>
    </location>
    <ligand>
        <name>Na(+)</name>
        <dbReference type="ChEBI" id="CHEBI:29101"/>
        <note>structural</note>
    </ligand>
</feature>
<comment type="subcellular location">
    <subcellularLocation>
        <location evidence="1 12">Cell membrane</location>
        <topology evidence="1 12">Multi-pass membrane protein</topology>
    </subcellularLocation>
</comment>
<keyword evidence="6 12" id="KW-0915">Sodium</keyword>
<dbReference type="Pfam" id="PF02537">
    <property type="entry name" value="CRCB"/>
    <property type="match status" value="1"/>
</dbReference>
<evidence type="ECO:0000256" key="9">
    <source>
        <dbReference type="ARBA" id="ARBA00023303"/>
    </source>
</evidence>
<dbReference type="Proteomes" id="UP000063953">
    <property type="component" value="Chromosome"/>
</dbReference>
<keyword evidence="8 12" id="KW-0472">Membrane</keyword>
<evidence type="ECO:0000256" key="10">
    <source>
        <dbReference type="ARBA" id="ARBA00035120"/>
    </source>
</evidence>
<accession>A0A0K1XGP5</accession>
<dbReference type="EMBL" id="CP012365">
    <property type="protein sequence ID" value="AKX60419.1"/>
    <property type="molecule type" value="Genomic_DNA"/>
</dbReference>
<proteinExistence type="inferred from homology"/>
<protein>
    <recommendedName>
        <fullName evidence="12">Fluoride-specific ion channel FluC</fullName>
    </recommendedName>
</protein>
<dbReference type="STRING" id="1697053.AKN87_01460"/>
<dbReference type="GO" id="GO:0140114">
    <property type="term" value="P:cellular detoxification of fluoride"/>
    <property type="evidence" value="ECO:0007669"/>
    <property type="project" value="UniProtKB-UniRule"/>
</dbReference>
<comment type="similarity">
    <text evidence="10 12">Belongs to the fluoride channel Fluc/FEX (TC 1.A.43) family.</text>
</comment>
<keyword evidence="7 12" id="KW-0406">Ion transport</keyword>
<dbReference type="RefSeq" id="WP_064496132.1">
    <property type="nucleotide sequence ID" value="NZ_CP012365.1"/>
</dbReference>
<name>A0A0K1XGP5_9GAMM</name>
<dbReference type="AlphaFoldDB" id="A0A0K1XGP5"/>
<dbReference type="GO" id="GO:0005886">
    <property type="term" value="C:plasma membrane"/>
    <property type="evidence" value="ECO:0007669"/>
    <property type="project" value="UniProtKB-SubCell"/>
</dbReference>
<comment type="catalytic activity">
    <reaction evidence="11">
        <text>fluoride(in) = fluoride(out)</text>
        <dbReference type="Rhea" id="RHEA:76159"/>
        <dbReference type="ChEBI" id="CHEBI:17051"/>
    </reaction>
    <physiologicalReaction direction="left-to-right" evidence="11">
        <dbReference type="Rhea" id="RHEA:76160"/>
    </physiologicalReaction>
</comment>
<comment type="function">
    <text evidence="12">Fluoride-specific ion channel. Important for reducing fluoride concentration in the cell, thus reducing its toxicity.</text>
</comment>
<feature type="transmembrane region" description="Helical" evidence="12">
    <location>
        <begin position="35"/>
        <end position="57"/>
    </location>
</feature>
<evidence type="ECO:0000313" key="13">
    <source>
        <dbReference type="EMBL" id="AKX60419.1"/>
    </source>
</evidence>
<dbReference type="NCBIfam" id="TIGR00494">
    <property type="entry name" value="crcB"/>
    <property type="match status" value="1"/>
</dbReference>
<feature type="transmembrane region" description="Helical" evidence="12">
    <location>
        <begin position="7"/>
        <end position="29"/>
    </location>
</feature>
<evidence type="ECO:0000256" key="3">
    <source>
        <dbReference type="ARBA" id="ARBA00022519"/>
    </source>
</evidence>
<evidence type="ECO:0000256" key="4">
    <source>
        <dbReference type="ARBA" id="ARBA00022692"/>
    </source>
</evidence>
<dbReference type="GO" id="GO:0046872">
    <property type="term" value="F:metal ion binding"/>
    <property type="evidence" value="ECO:0007669"/>
    <property type="project" value="UniProtKB-KW"/>
</dbReference>
<evidence type="ECO:0000256" key="5">
    <source>
        <dbReference type="ARBA" id="ARBA00022989"/>
    </source>
</evidence>
<evidence type="ECO:0000256" key="7">
    <source>
        <dbReference type="ARBA" id="ARBA00023065"/>
    </source>
</evidence>
<evidence type="ECO:0000256" key="11">
    <source>
        <dbReference type="ARBA" id="ARBA00035585"/>
    </source>
</evidence>
<evidence type="ECO:0000313" key="14">
    <source>
        <dbReference type="Proteomes" id="UP000063953"/>
    </source>
</evidence>
<dbReference type="HAMAP" id="MF_00454">
    <property type="entry name" value="FluC"/>
    <property type="match status" value="1"/>
</dbReference>
<evidence type="ECO:0000256" key="12">
    <source>
        <dbReference type="HAMAP-Rule" id="MF_00454"/>
    </source>
</evidence>
<keyword evidence="12" id="KW-0813">Transport</keyword>
<keyword evidence="5 12" id="KW-1133">Transmembrane helix</keyword>
<dbReference type="GO" id="GO:0062054">
    <property type="term" value="F:fluoride channel activity"/>
    <property type="evidence" value="ECO:0007669"/>
    <property type="project" value="UniProtKB-UniRule"/>
</dbReference>
<evidence type="ECO:0000256" key="8">
    <source>
        <dbReference type="ARBA" id="ARBA00023136"/>
    </source>
</evidence>
<keyword evidence="12" id="KW-0479">Metal-binding</keyword>
<dbReference type="PATRIC" id="fig|1698449.3.peg.2241"/>
<keyword evidence="14" id="KW-1185">Reference proteome</keyword>
<gene>
    <name evidence="12" type="primary">fluC</name>
    <name evidence="12" type="synonym">crcB</name>
    <name evidence="13" type="ORF">AKN88_11120</name>
</gene>
<feature type="binding site" evidence="12">
    <location>
        <position position="77"/>
    </location>
    <ligand>
        <name>Na(+)</name>
        <dbReference type="ChEBI" id="CHEBI:29101"/>
        <note>structural</note>
    </ligand>
</feature>
<feature type="transmembrane region" description="Helical" evidence="12">
    <location>
        <begin position="102"/>
        <end position="123"/>
    </location>
</feature>
<keyword evidence="4 12" id="KW-0812">Transmembrane</keyword>
<keyword evidence="2 12" id="KW-1003">Cell membrane</keyword>
<dbReference type="PANTHER" id="PTHR28259">
    <property type="entry name" value="FLUORIDE EXPORT PROTEIN 1-RELATED"/>
    <property type="match status" value="1"/>
</dbReference>
<comment type="activity regulation">
    <text evidence="12">Na(+) is not transported, but it plays an essential structural role and its presence is essential for fluoride channel function.</text>
</comment>
<evidence type="ECO:0000256" key="1">
    <source>
        <dbReference type="ARBA" id="ARBA00004651"/>
    </source>
</evidence>
<sequence>MPGVSLLLVVMLGGAIGSLLRFIVSYGFTINNQPAYLATLAVNLVGSFAIGCCYAWFSSRTEISEATRVLLMTGLLGGLTTFSSFTLESLRLLENAQWSGALFYILGSLLGGLVAAWLGVFLIRTIG</sequence>
<feature type="transmembrane region" description="Helical" evidence="12">
    <location>
        <begin position="69"/>
        <end position="90"/>
    </location>
</feature>
<evidence type="ECO:0000256" key="6">
    <source>
        <dbReference type="ARBA" id="ARBA00023053"/>
    </source>
</evidence>
<reference evidence="13 14" key="1">
    <citation type="journal article" date="2015" name="Genome Announc.">
        <title>Genome Sequences of Oblitimonas alkaliphila gen. nov. sp. nov. (Proposed), a Novel Bacterium of the Pseudomonadaceae Family.</title>
        <authorList>
            <person name="Lauer A.C."/>
            <person name="Nicholson A.C."/>
            <person name="Humrighouse B.W."/>
            <person name="Emery B."/>
            <person name="Drobish A."/>
            <person name="Juieng P."/>
            <person name="Loparev V."/>
            <person name="McQuiston J.R."/>
        </authorList>
    </citation>
    <scope>NUCLEOTIDE SEQUENCE [LARGE SCALE GENOMIC DNA]</scope>
    <source>
        <strain evidence="13 14">E5571</strain>
    </source>
</reference>
<dbReference type="InterPro" id="IPR003691">
    <property type="entry name" value="FluC"/>
</dbReference>
<dbReference type="PANTHER" id="PTHR28259:SF1">
    <property type="entry name" value="FLUORIDE EXPORT PROTEIN 1-RELATED"/>
    <property type="match status" value="1"/>
</dbReference>
<organism evidence="13 14">
    <name type="scientific">Thiopseudomonas alkaliphila</name>
    <dbReference type="NCBI Taxonomy" id="1697053"/>
    <lineage>
        <taxon>Bacteria</taxon>
        <taxon>Pseudomonadati</taxon>
        <taxon>Pseudomonadota</taxon>
        <taxon>Gammaproteobacteria</taxon>
        <taxon>Pseudomonadales</taxon>
        <taxon>Pseudomonadaceae</taxon>
        <taxon>Thiopseudomonas</taxon>
    </lineage>
</organism>
<keyword evidence="9 12" id="KW-0407">Ion channel</keyword>
<evidence type="ECO:0000256" key="2">
    <source>
        <dbReference type="ARBA" id="ARBA00022475"/>
    </source>
</evidence>